<accession>A0A975ET93</accession>
<sequence>MSGFRFLRNVLLVSIAGLIPPLALFVVLSPGLSTALGQGGPALLRFLRQVLTNGLPVVFVINYVSLFLYALSINQMRGRDLIVFAATDVVARLALFFGLHTLVYVLSADWYDSFGGDRLIAISVVAPTLARSAYFENVSGVYFYATFVSAMPLYVTAIRQSNVLRKAVEPLPFVVGPFFLAAAIFVATAFLITILAEAILRIQG</sequence>
<evidence type="ECO:0000313" key="3">
    <source>
        <dbReference type="Proteomes" id="UP000665026"/>
    </source>
</evidence>
<feature type="transmembrane region" description="Helical" evidence="1">
    <location>
        <begin position="53"/>
        <end position="71"/>
    </location>
</feature>
<keyword evidence="1" id="KW-0472">Membrane</keyword>
<keyword evidence="1" id="KW-0812">Transmembrane</keyword>
<dbReference type="AlphaFoldDB" id="A0A975ET93"/>
<organism evidence="2 3">
    <name type="scientific">Cognatishimia activa</name>
    <dbReference type="NCBI Taxonomy" id="1715691"/>
    <lineage>
        <taxon>Bacteria</taxon>
        <taxon>Pseudomonadati</taxon>
        <taxon>Pseudomonadota</taxon>
        <taxon>Alphaproteobacteria</taxon>
        <taxon>Rhodobacterales</taxon>
        <taxon>Paracoccaceae</taxon>
        <taxon>Cognatishimia</taxon>
    </lineage>
</organism>
<feature type="transmembrane region" description="Helical" evidence="1">
    <location>
        <begin position="178"/>
        <end position="200"/>
    </location>
</feature>
<reference evidence="2" key="1">
    <citation type="submission" date="2020-07" db="EMBL/GenBank/DDBJ databases">
        <title>Genome sequences of bacteria associated with the marine, planktonic diatom Thalassiosira profunda strain ECT2AJA-044.</title>
        <authorList>
            <person name="Gargas C.B."/>
            <person name="Roberts W.R."/>
            <person name="Alverson A.J."/>
        </authorList>
    </citation>
    <scope>NUCLEOTIDE SEQUENCE</scope>
    <source>
        <strain evidence="2">ECT2AJA-044</strain>
    </source>
</reference>
<evidence type="ECO:0008006" key="4">
    <source>
        <dbReference type="Google" id="ProtNLM"/>
    </source>
</evidence>
<feature type="transmembrane region" description="Helical" evidence="1">
    <location>
        <begin position="141"/>
        <end position="158"/>
    </location>
</feature>
<evidence type="ECO:0000256" key="1">
    <source>
        <dbReference type="SAM" id="Phobius"/>
    </source>
</evidence>
<protein>
    <recommendedName>
        <fullName evidence="4">Yip1 domain protein</fullName>
    </recommendedName>
</protein>
<dbReference type="Proteomes" id="UP000665026">
    <property type="component" value="Chromosome"/>
</dbReference>
<evidence type="ECO:0000313" key="2">
    <source>
        <dbReference type="EMBL" id="QTN37417.1"/>
    </source>
</evidence>
<dbReference type="EMBL" id="CP060010">
    <property type="protein sequence ID" value="QTN37417.1"/>
    <property type="molecule type" value="Genomic_DNA"/>
</dbReference>
<name>A0A975ET93_9RHOB</name>
<feature type="transmembrane region" description="Helical" evidence="1">
    <location>
        <begin position="118"/>
        <end position="134"/>
    </location>
</feature>
<proteinExistence type="predicted"/>
<dbReference type="KEGG" id="cact:HZ995_02170"/>
<gene>
    <name evidence="2" type="ORF">HZ995_02170</name>
</gene>
<keyword evidence="1" id="KW-1133">Transmembrane helix</keyword>
<feature type="transmembrane region" description="Helical" evidence="1">
    <location>
        <begin position="83"/>
        <end position="106"/>
    </location>
</feature>